<evidence type="ECO:0000313" key="2">
    <source>
        <dbReference type="Proteomes" id="UP000507245"/>
    </source>
</evidence>
<reference evidence="2" key="1">
    <citation type="journal article" date="2020" name="Genome Biol.">
        <title>Gamete binning: chromosome-level and haplotype-resolved genome assembly enabled by high-throughput single-cell sequencing of gamete genomes.</title>
        <authorList>
            <person name="Campoy J.A."/>
            <person name="Sun H."/>
            <person name="Goel M."/>
            <person name="Jiao W.-B."/>
            <person name="Folz-Donahue K."/>
            <person name="Wang N."/>
            <person name="Rubio M."/>
            <person name="Liu C."/>
            <person name="Kukat C."/>
            <person name="Ruiz D."/>
            <person name="Huettel B."/>
            <person name="Schneeberger K."/>
        </authorList>
    </citation>
    <scope>NUCLEOTIDE SEQUENCE [LARGE SCALE GENOMIC DNA]</scope>
    <source>
        <strain evidence="2">cv. Rojo Pasion</strain>
    </source>
</reference>
<dbReference type="AlphaFoldDB" id="A0A6J5WCH4"/>
<keyword evidence="2" id="KW-1185">Reference proteome</keyword>
<sequence>MEMKKKKRSYRWRRWRSCRPTEEEDWDARTLVLGAVERGEALGSYGLAYRGFGSGHDDGQDEQIAYWVVLVVFEAQIRQWILLHTVPSPT</sequence>
<name>A0A6J5WCH4_PRUAR</name>
<evidence type="ECO:0000313" key="1">
    <source>
        <dbReference type="EMBL" id="CAB4297497.1"/>
    </source>
</evidence>
<organism evidence="1 2">
    <name type="scientific">Prunus armeniaca</name>
    <name type="common">Apricot</name>
    <name type="synonym">Armeniaca vulgaris</name>
    <dbReference type="NCBI Taxonomy" id="36596"/>
    <lineage>
        <taxon>Eukaryota</taxon>
        <taxon>Viridiplantae</taxon>
        <taxon>Streptophyta</taxon>
        <taxon>Embryophyta</taxon>
        <taxon>Tracheophyta</taxon>
        <taxon>Spermatophyta</taxon>
        <taxon>Magnoliopsida</taxon>
        <taxon>eudicotyledons</taxon>
        <taxon>Gunneridae</taxon>
        <taxon>Pentapetalae</taxon>
        <taxon>rosids</taxon>
        <taxon>fabids</taxon>
        <taxon>Rosales</taxon>
        <taxon>Rosaceae</taxon>
        <taxon>Amygdaloideae</taxon>
        <taxon>Amygdaleae</taxon>
        <taxon>Prunus</taxon>
    </lineage>
</organism>
<dbReference type="Proteomes" id="UP000507245">
    <property type="component" value="Unassembled WGS sequence"/>
</dbReference>
<protein>
    <submittedName>
        <fullName evidence="1">Uncharacterized protein</fullName>
    </submittedName>
</protein>
<accession>A0A6J5WCH4</accession>
<dbReference type="EMBL" id="CAEKKB010000001">
    <property type="protein sequence ID" value="CAB4297497.1"/>
    <property type="molecule type" value="Genomic_DNA"/>
</dbReference>
<gene>
    <name evidence="1" type="ORF">ORAREDHAP_LOCUS9445</name>
</gene>
<proteinExistence type="predicted"/>